<dbReference type="Pfam" id="PF02585">
    <property type="entry name" value="PIG-L"/>
    <property type="match status" value="1"/>
</dbReference>
<accession>A0A5J6SG01</accession>
<gene>
    <name evidence="2" type="primary">tunE</name>
</gene>
<dbReference type="Gene3D" id="3.40.50.10320">
    <property type="entry name" value="LmbE-like"/>
    <property type="match status" value="1"/>
</dbReference>
<reference evidence="2" key="1">
    <citation type="submission" date="2018-08" db="EMBL/GenBank/DDBJ databases">
        <title>Conservation of the tunicamycin-related biosynthetic gene cluster in the select agent Rathayibacter toxicus, and its identification in other Rathayibacter species.</title>
        <authorList>
            <person name="Tancos M.A."/>
            <person name="Sechler A.J."/>
            <person name="Davis E.W.Jr."/>
            <person name="Chang J.H."/>
            <person name="Rogers E.E."/>
        </authorList>
    </citation>
    <scope>NUCLEOTIDE SEQUENCE</scope>
    <source>
        <strain evidence="2">FH236</strain>
    </source>
</reference>
<proteinExistence type="predicted"/>
<sequence>MTVLVVVAHPDDETIGMGGTIARLADEGNLVHIHILAEGVSTRHEGVDSDEARRRCQTAATVLGASECSFGGYSTDGRLLSDDSQQNVVSAIEKLVDSVQPSAVFTHHPGDIHADHRAVAVAVGYVTKTFGRCNRVREVLHFEVLSSTEQQNGLVVPFWPNVFYDISDYVERKCAAVVEYVEEVAPFPHPRSLDIIRAQARVRGAQAGVSAAEAFVLSRSVR</sequence>
<evidence type="ECO:0000256" key="1">
    <source>
        <dbReference type="ARBA" id="ARBA00022833"/>
    </source>
</evidence>
<dbReference type="EMBL" id="MH813485">
    <property type="protein sequence ID" value="QFF92391.1"/>
    <property type="molecule type" value="Genomic_DNA"/>
</dbReference>
<protein>
    <submittedName>
        <fullName evidence="2">N-acetylglucosaminyl deacetylase LmbE family</fullName>
    </submittedName>
</protein>
<dbReference type="AlphaFoldDB" id="A0A5J6SG01"/>
<dbReference type="GO" id="GO:0016811">
    <property type="term" value="F:hydrolase activity, acting on carbon-nitrogen (but not peptide) bonds, in linear amides"/>
    <property type="evidence" value="ECO:0007669"/>
    <property type="project" value="TreeGrafter"/>
</dbReference>
<dbReference type="GO" id="GO:0016137">
    <property type="term" value="P:glycoside metabolic process"/>
    <property type="evidence" value="ECO:0007669"/>
    <property type="project" value="UniProtKB-ARBA"/>
</dbReference>
<dbReference type="InterPro" id="IPR024078">
    <property type="entry name" value="LmbE-like_dom_sf"/>
</dbReference>
<dbReference type="PANTHER" id="PTHR12993">
    <property type="entry name" value="N-ACETYLGLUCOSAMINYL-PHOSPHATIDYLINOSITOL DE-N-ACETYLASE-RELATED"/>
    <property type="match status" value="1"/>
</dbReference>
<dbReference type="SUPFAM" id="SSF102588">
    <property type="entry name" value="LmbE-like"/>
    <property type="match status" value="1"/>
</dbReference>
<keyword evidence="1" id="KW-0862">Zinc</keyword>
<name>A0A5J6SG01_9MICO</name>
<organism evidence="2">
    <name type="scientific">Rathayibacter sp. FH 236</name>
    <dbReference type="NCBI Taxonomy" id="2615183"/>
    <lineage>
        <taxon>Bacteria</taxon>
        <taxon>Bacillati</taxon>
        <taxon>Actinomycetota</taxon>
        <taxon>Actinomycetes</taxon>
        <taxon>Micrococcales</taxon>
        <taxon>Microbacteriaceae</taxon>
        <taxon>Rathayibacter</taxon>
    </lineage>
</organism>
<dbReference type="PANTHER" id="PTHR12993:SF30">
    <property type="entry name" value="N-ACETYL-ALPHA-D-GLUCOSAMINYL L-MALATE DEACETYLASE 1"/>
    <property type="match status" value="1"/>
</dbReference>
<dbReference type="InterPro" id="IPR003737">
    <property type="entry name" value="GlcNAc_PI_deacetylase-related"/>
</dbReference>
<evidence type="ECO:0000313" key="2">
    <source>
        <dbReference type="EMBL" id="QFF92391.1"/>
    </source>
</evidence>